<dbReference type="GO" id="GO:0003700">
    <property type="term" value="F:DNA-binding transcription factor activity"/>
    <property type="evidence" value="ECO:0007669"/>
    <property type="project" value="TreeGrafter"/>
</dbReference>
<dbReference type="SMART" id="SM00354">
    <property type="entry name" value="HTH_LACI"/>
    <property type="match status" value="1"/>
</dbReference>
<evidence type="ECO:0000259" key="4">
    <source>
        <dbReference type="PROSITE" id="PS50932"/>
    </source>
</evidence>
<gene>
    <name evidence="5" type="ORF">HNR50_002661</name>
</gene>
<keyword evidence="2" id="KW-0238">DNA-binding</keyword>
<dbReference type="Proteomes" id="UP000587760">
    <property type="component" value="Unassembled WGS sequence"/>
</dbReference>
<sequence>MKVTIKDIAAVAGVSHSTVSRALNDSPQISPATKDKIKDIARTMNFEFNAGARSLSGRKTGNIAVVYQAKYDQFGSSLYVSQLFIELRHFLERMDMDVILLEGYHPDTGASNISRLLRQQKVDGFLIVHNLITKRDYESIRRSGLPVVQLHMPPIYCNKEELDYFFTDHFMGGRIATDYLIRQGCKKILTVPTTDFDSEEFKLRTQGYKQALEDNNIPFKEELVVAIDSTYLKGYYLFNSIPEILANVDGIFFQTDIQAFGFLTAARERGIRIPEDLKVIGYDDAPICESTNPQLTTVHQPRKKLAELACDRIIDLINKRNNESRIQEVLFPHIVVRETS</sequence>
<keyword evidence="3" id="KW-0804">Transcription</keyword>
<dbReference type="GO" id="GO:0000976">
    <property type="term" value="F:transcription cis-regulatory region binding"/>
    <property type="evidence" value="ECO:0007669"/>
    <property type="project" value="TreeGrafter"/>
</dbReference>
<proteinExistence type="predicted"/>
<protein>
    <submittedName>
        <fullName evidence="5">LacI family transcriptional regulator</fullName>
    </submittedName>
</protein>
<dbReference type="PANTHER" id="PTHR30146">
    <property type="entry name" value="LACI-RELATED TRANSCRIPTIONAL REPRESSOR"/>
    <property type="match status" value="1"/>
</dbReference>
<evidence type="ECO:0000313" key="5">
    <source>
        <dbReference type="EMBL" id="MBB6480988.1"/>
    </source>
</evidence>
<dbReference type="Gene3D" id="3.40.50.2300">
    <property type="match status" value="2"/>
</dbReference>
<dbReference type="AlphaFoldDB" id="A0A841RED8"/>
<dbReference type="InterPro" id="IPR010982">
    <property type="entry name" value="Lambda_DNA-bd_dom_sf"/>
</dbReference>
<dbReference type="Pfam" id="PF13377">
    <property type="entry name" value="Peripla_BP_3"/>
    <property type="match status" value="1"/>
</dbReference>
<organism evidence="5 6">
    <name type="scientific">Spirochaeta isovalerica</name>
    <dbReference type="NCBI Taxonomy" id="150"/>
    <lineage>
        <taxon>Bacteria</taxon>
        <taxon>Pseudomonadati</taxon>
        <taxon>Spirochaetota</taxon>
        <taxon>Spirochaetia</taxon>
        <taxon>Spirochaetales</taxon>
        <taxon>Spirochaetaceae</taxon>
        <taxon>Spirochaeta</taxon>
    </lineage>
</organism>
<comment type="caution">
    <text evidence="5">The sequence shown here is derived from an EMBL/GenBank/DDBJ whole genome shotgun (WGS) entry which is preliminary data.</text>
</comment>
<dbReference type="SUPFAM" id="SSF47413">
    <property type="entry name" value="lambda repressor-like DNA-binding domains"/>
    <property type="match status" value="1"/>
</dbReference>
<dbReference type="InterPro" id="IPR028082">
    <property type="entry name" value="Peripla_BP_I"/>
</dbReference>
<dbReference type="PROSITE" id="PS50932">
    <property type="entry name" value="HTH_LACI_2"/>
    <property type="match status" value="1"/>
</dbReference>
<accession>A0A841RED8</accession>
<reference evidence="5 6" key="1">
    <citation type="submission" date="2020-08" db="EMBL/GenBank/DDBJ databases">
        <title>Genomic Encyclopedia of Type Strains, Phase IV (KMG-IV): sequencing the most valuable type-strain genomes for metagenomic binning, comparative biology and taxonomic classification.</title>
        <authorList>
            <person name="Goeker M."/>
        </authorList>
    </citation>
    <scope>NUCLEOTIDE SEQUENCE [LARGE SCALE GENOMIC DNA]</scope>
    <source>
        <strain evidence="5 6">DSM 2461</strain>
    </source>
</reference>
<evidence type="ECO:0000256" key="2">
    <source>
        <dbReference type="ARBA" id="ARBA00023125"/>
    </source>
</evidence>
<dbReference type="CDD" id="cd06267">
    <property type="entry name" value="PBP1_LacI_sugar_binding-like"/>
    <property type="match status" value="1"/>
</dbReference>
<dbReference type="PANTHER" id="PTHR30146:SF109">
    <property type="entry name" value="HTH-TYPE TRANSCRIPTIONAL REGULATOR GALS"/>
    <property type="match status" value="1"/>
</dbReference>
<evidence type="ECO:0000256" key="1">
    <source>
        <dbReference type="ARBA" id="ARBA00023015"/>
    </source>
</evidence>
<keyword evidence="6" id="KW-1185">Reference proteome</keyword>
<feature type="domain" description="HTH lacI-type" evidence="4">
    <location>
        <begin position="3"/>
        <end position="57"/>
    </location>
</feature>
<dbReference type="Pfam" id="PF00356">
    <property type="entry name" value="LacI"/>
    <property type="match status" value="1"/>
</dbReference>
<dbReference type="Gene3D" id="1.10.260.40">
    <property type="entry name" value="lambda repressor-like DNA-binding domains"/>
    <property type="match status" value="1"/>
</dbReference>
<dbReference type="PROSITE" id="PS00356">
    <property type="entry name" value="HTH_LACI_1"/>
    <property type="match status" value="1"/>
</dbReference>
<dbReference type="CDD" id="cd01392">
    <property type="entry name" value="HTH_LacI"/>
    <property type="match status" value="1"/>
</dbReference>
<keyword evidence="1" id="KW-0805">Transcription regulation</keyword>
<dbReference type="InterPro" id="IPR046335">
    <property type="entry name" value="LacI/GalR-like_sensor"/>
</dbReference>
<evidence type="ECO:0000256" key="3">
    <source>
        <dbReference type="ARBA" id="ARBA00023163"/>
    </source>
</evidence>
<dbReference type="InterPro" id="IPR000843">
    <property type="entry name" value="HTH_LacI"/>
</dbReference>
<evidence type="ECO:0000313" key="6">
    <source>
        <dbReference type="Proteomes" id="UP000587760"/>
    </source>
</evidence>
<dbReference type="PRINTS" id="PR00036">
    <property type="entry name" value="HTHLACI"/>
</dbReference>
<dbReference type="EMBL" id="JACHGJ010000005">
    <property type="protein sequence ID" value="MBB6480988.1"/>
    <property type="molecule type" value="Genomic_DNA"/>
</dbReference>
<name>A0A841RED8_9SPIO</name>
<dbReference type="SUPFAM" id="SSF53822">
    <property type="entry name" value="Periplasmic binding protein-like I"/>
    <property type="match status" value="1"/>
</dbReference>
<dbReference type="RefSeq" id="WP_184747239.1">
    <property type="nucleotide sequence ID" value="NZ_JACHGJ010000005.1"/>
</dbReference>